<feature type="domain" description="SHS2" evidence="2">
    <location>
        <begin position="5"/>
        <end position="202"/>
    </location>
</feature>
<keyword evidence="3" id="KW-0131">Cell cycle</keyword>
<dbReference type="CDD" id="cd24004">
    <property type="entry name" value="ASKHA_NBD_PilM-like"/>
    <property type="match status" value="1"/>
</dbReference>
<dbReference type="InterPro" id="IPR003494">
    <property type="entry name" value="SHS2_FtsA"/>
</dbReference>
<evidence type="ECO:0000313" key="3">
    <source>
        <dbReference type="EMBL" id="MCU6743243.1"/>
    </source>
</evidence>
<name>A0ABT2SZ16_9FIRM</name>
<dbReference type="InterPro" id="IPR043129">
    <property type="entry name" value="ATPase_NBD"/>
</dbReference>
<evidence type="ECO:0000313" key="4">
    <source>
        <dbReference type="Proteomes" id="UP001652432"/>
    </source>
</evidence>
<dbReference type="GO" id="GO:0051301">
    <property type="term" value="P:cell division"/>
    <property type="evidence" value="ECO:0007669"/>
    <property type="project" value="UniProtKB-KW"/>
</dbReference>
<dbReference type="InterPro" id="IPR050696">
    <property type="entry name" value="FtsA/MreB"/>
</dbReference>
<dbReference type="Proteomes" id="UP001652432">
    <property type="component" value="Unassembled WGS sequence"/>
</dbReference>
<dbReference type="Pfam" id="PF14450">
    <property type="entry name" value="FtsA"/>
    <property type="match status" value="1"/>
</dbReference>
<keyword evidence="1" id="KW-0694">RNA-binding</keyword>
<dbReference type="SMART" id="SM00842">
    <property type="entry name" value="FtsA"/>
    <property type="match status" value="1"/>
</dbReference>
<organism evidence="3 4">
    <name type="scientific">Suilimivivens aceti</name>
    <dbReference type="NCBI Taxonomy" id="2981774"/>
    <lineage>
        <taxon>Bacteria</taxon>
        <taxon>Bacillati</taxon>
        <taxon>Bacillota</taxon>
        <taxon>Clostridia</taxon>
        <taxon>Lachnospirales</taxon>
        <taxon>Lachnospiraceae</taxon>
        <taxon>Suilimivivens</taxon>
    </lineage>
</organism>
<accession>A0ABT2SZ16</accession>
<evidence type="ECO:0000256" key="1">
    <source>
        <dbReference type="PROSITE-ProRule" id="PRU00182"/>
    </source>
</evidence>
<dbReference type="EMBL" id="JAOQKJ010000002">
    <property type="protein sequence ID" value="MCU6743243.1"/>
    <property type="molecule type" value="Genomic_DNA"/>
</dbReference>
<sequence length="666" mass="73796">MGQLVFGLDIGTRSIVGTVGYKEDNRFVVVAQRVREHETRAMLDGQIHDIGKVSETIRQVKEELEEAIGRKLTDVCIAAAGRVLRTVNSHVEYPFGSDKEIVSEDIYALTSSAVEKAYEEFLKQQTEEDMKFYCVGYSVVRFYLNGYPMGNLEGHKARTIGVDLIATFLPEDVVDGLYRAVELAGLEVANMTLEPIAAIQVAIPERFRMLNIALIDVGAGTSDISITNDGCIIAYGMIPIAGDALTEVIARHCLVDFATAEKIKRQAGEAEEITYEDIMFLPQKIKSKEVLSVTAPVVEDMARQVADKIKELNGGKSVSAVFVVGGGGKLPGYTEAVARDLDIVPERVALRGEEVMQQIVFEEDTAKDSLLVTPIGICLNFYEQNNNFIFVSFNDRKVKIYDNNRLTVADAAMQAGFPNDGLFPGRGKALQFTVNGKQRIVRGEVGEAAVITVNGQPADIATPIHENDIIRVEHSTAGKRAEVQLSELADKEEKLFLQVNGSKVELPRLILVNEAFTTPDYSVAEGDMVEILNYYPLQKLLQYMDLAADGMSNIYVNHELADGDTKVYENFTVEITEANLKSESDIREDTADNENKIATIVVLVNRQPVKLSGKDSYIYVDVFDQIDFDRSMKKGKSIITKLNGRPAQYMEPIHDGDAIEIYWQEN</sequence>
<dbReference type="PANTHER" id="PTHR32432:SF3">
    <property type="entry name" value="ETHANOLAMINE UTILIZATION PROTEIN EUTJ"/>
    <property type="match status" value="1"/>
</dbReference>
<evidence type="ECO:0000259" key="2">
    <source>
        <dbReference type="SMART" id="SM00842"/>
    </source>
</evidence>
<reference evidence="3 4" key="1">
    <citation type="journal article" date="2021" name="ISME Commun">
        <title>Automated analysis of genomic sequences facilitates high-throughput and comprehensive description of bacteria.</title>
        <authorList>
            <person name="Hitch T.C.A."/>
        </authorList>
    </citation>
    <scope>NUCLEOTIDE SEQUENCE [LARGE SCALE GENOMIC DNA]</scope>
    <source>
        <strain evidence="3 4">Sanger_18</strain>
    </source>
</reference>
<proteinExistence type="predicted"/>
<dbReference type="PANTHER" id="PTHR32432">
    <property type="entry name" value="CELL DIVISION PROTEIN FTSA-RELATED"/>
    <property type="match status" value="1"/>
</dbReference>
<protein>
    <submittedName>
        <fullName evidence="3">Cell division protein FtsA</fullName>
    </submittedName>
</protein>
<dbReference type="SUPFAM" id="SSF53067">
    <property type="entry name" value="Actin-like ATPase domain"/>
    <property type="match status" value="2"/>
</dbReference>
<keyword evidence="3" id="KW-0132">Cell division</keyword>
<dbReference type="PROSITE" id="PS50889">
    <property type="entry name" value="S4"/>
    <property type="match status" value="1"/>
</dbReference>
<comment type="caution">
    <text evidence="3">The sequence shown here is derived from an EMBL/GenBank/DDBJ whole genome shotgun (WGS) entry which is preliminary data.</text>
</comment>
<keyword evidence="4" id="KW-1185">Reference proteome</keyword>
<dbReference type="Gene3D" id="3.30.420.40">
    <property type="match status" value="2"/>
</dbReference>
<gene>
    <name evidence="3" type="ORF">OCV77_01790</name>
</gene>